<keyword evidence="6" id="KW-0503">Monooxygenase</keyword>
<dbReference type="EMBL" id="QGMF01000265">
    <property type="protein sequence ID" value="TVY17350.1"/>
    <property type="molecule type" value="Genomic_DNA"/>
</dbReference>
<keyword evidence="8" id="KW-1185">Reference proteome</keyword>
<dbReference type="GO" id="GO:0004497">
    <property type="term" value="F:monooxygenase activity"/>
    <property type="evidence" value="ECO:0007669"/>
    <property type="project" value="UniProtKB-KW"/>
</dbReference>
<dbReference type="PANTHER" id="PTHR24305">
    <property type="entry name" value="CYTOCHROME P450"/>
    <property type="match status" value="1"/>
</dbReference>
<dbReference type="InterPro" id="IPR001128">
    <property type="entry name" value="Cyt_P450"/>
</dbReference>
<keyword evidence="3 5" id="KW-0479">Metal-binding</keyword>
<reference evidence="7 8" key="1">
    <citation type="submission" date="2018-05" db="EMBL/GenBank/DDBJ databases">
        <title>Whole genome sequencing for identification of molecular markers to develop diagnostic detection tools for the regulated plant pathogen Lachnellula willkommii.</title>
        <authorList>
            <person name="Giroux E."/>
            <person name="Bilodeau G."/>
        </authorList>
    </citation>
    <scope>NUCLEOTIDE SEQUENCE [LARGE SCALE GENOMIC DNA]</scope>
    <source>
        <strain evidence="7 8">CBS 203.66</strain>
    </source>
</reference>
<dbReference type="InterPro" id="IPR017972">
    <property type="entry name" value="Cyt_P450_CS"/>
</dbReference>
<evidence type="ECO:0000256" key="4">
    <source>
        <dbReference type="ARBA" id="ARBA00023004"/>
    </source>
</evidence>
<evidence type="ECO:0000256" key="6">
    <source>
        <dbReference type="RuleBase" id="RU000461"/>
    </source>
</evidence>
<evidence type="ECO:0000256" key="1">
    <source>
        <dbReference type="ARBA" id="ARBA00001971"/>
    </source>
</evidence>
<dbReference type="GO" id="GO:0020037">
    <property type="term" value="F:heme binding"/>
    <property type="evidence" value="ECO:0007669"/>
    <property type="project" value="InterPro"/>
</dbReference>
<dbReference type="SUPFAM" id="SSF48264">
    <property type="entry name" value="Cytochrome P450"/>
    <property type="match status" value="1"/>
</dbReference>
<evidence type="ECO:0000313" key="8">
    <source>
        <dbReference type="Proteomes" id="UP000469559"/>
    </source>
</evidence>
<dbReference type="GO" id="GO:0016705">
    <property type="term" value="F:oxidoreductase activity, acting on paired donors, with incorporation or reduction of molecular oxygen"/>
    <property type="evidence" value="ECO:0007669"/>
    <property type="project" value="InterPro"/>
</dbReference>
<dbReference type="PROSITE" id="PS00086">
    <property type="entry name" value="CYTOCHROME_P450"/>
    <property type="match status" value="1"/>
</dbReference>
<accession>A0A8T9BBJ3</accession>
<dbReference type="Gene3D" id="1.10.630.10">
    <property type="entry name" value="Cytochrome P450"/>
    <property type="match status" value="1"/>
</dbReference>
<sequence>MKFAYMDAVIHASLRVHPNTGLVLERVVPKEGTTIDGYALPGGTIVGVNTWVIHRNKAIFGDDVDVFRPERWLEASDERLIVMKRNLFSFGAGPRMCIGRNIAMMQIGKFMVEFYRNFNATFTHPEEDWHVSGGW</sequence>
<dbReference type="InterPro" id="IPR050121">
    <property type="entry name" value="Cytochrome_P450_monoxygenase"/>
</dbReference>
<keyword evidence="4 5" id="KW-0408">Iron</keyword>
<dbReference type="PANTHER" id="PTHR24305:SF232">
    <property type="entry name" value="P450, PUTATIVE (EUROFUNG)-RELATED"/>
    <property type="match status" value="1"/>
</dbReference>
<dbReference type="OrthoDB" id="3934656at2759"/>
<dbReference type="InterPro" id="IPR002403">
    <property type="entry name" value="Cyt_P450_E_grp-IV"/>
</dbReference>
<dbReference type="PRINTS" id="PR00385">
    <property type="entry name" value="P450"/>
</dbReference>
<protein>
    <submittedName>
        <fullName evidence="7">Pisatin demethylase</fullName>
    </submittedName>
</protein>
<proteinExistence type="inferred from homology"/>
<evidence type="ECO:0000256" key="3">
    <source>
        <dbReference type="ARBA" id="ARBA00022723"/>
    </source>
</evidence>
<dbReference type="PRINTS" id="PR00465">
    <property type="entry name" value="EP450IV"/>
</dbReference>
<dbReference type="Pfam" id="PF00067">
    <property type="entry name" value="p450"/>
    <property type="match status" value="1"/>
</dbReference>
<evidence type="ECO:0000256" key="2">
    <source>
        <dbReference type="ARBA" id="ARBA00010617"/>
    </source>
</evidence>
<dbReference type="AlphaFoldDB" id="A0A8T9BBJ3"/>
<dbReference type="Proteomes" id="UP000469559">
    <property type="component" value="Unassembled WGS sequence"/>
</dbReference>
<gene>
    <name evidence="7" type="primary">PDAT9_2</name>
    <name evidence="7" type="ORF">LARI1_G003460</name>
</gene>
<dbReference type="GO" id="GO:0005506">
    <property type="term" value="F:iron ion binding"/>
    <property type="evidence" value="ECO:0007669"/>
    <property type="project" value="InterPro"/>
</dbReference>
<comment type="caution">
    <text evidence="7">The sequence shown here is derived from an EMBL/GenBank/DDBJ whole genome shotgun (WGS) entry which is preliminary data.</text>
</comment>
<evidence type="ECO:0000313" key="7">
    <source>
        <dbReference type="EMBL" id="TVY17350.1"/>
    </source>
</evidence>
<dbReference type="InterPro" id="IPR036396">
    <property type="entry name" value="Cyt_P450_sf"/>
</dbReference>
<keyword evidence="5 6" id="KW-0349">Heme</keyword>
<evidence type="ECO:0000256" key="5">
    <source>
        <dbReference type="PIRSR" id="PIRSR602403-1"/>
    </source>
</evidence>
<organism evidence="7 8">
    <name type="scientific">Lachnellula arida</name>
    <dbReference type="NCBI Taxonomy" id="1316785"/>
    <lineage>
        <taxon>Eukaryota</taxon>
        <taxon>Fungi</taxon>
        <taxon>Dikarya</taxon>
        <taxon>Ascomycota</taxon>
        <taxon>Pezizomycotina</taxon>
        <taxon>Leotiomycetes</taxon>
        <taxon>Helotiales</taxon>
        <taxon>Lachnaceae</taxon>
        <taxon>Lachnellula</taxon>
    </lineage>
</organism>
<feature type="binding site" description="axial binding residue" evidence="5">
    <location>
        <position position="97"/>
    </location>
    <ligand>
        <name>heme</name>
        <dbReference type="ChEBI" id="CHEBI:30413"/>
    </ligand>
    <ligandPart>
        <name>Fe</name>
        <dbReference type="ChEBI" id="CHEBI:18248"/>
    </ligandPart>
</feature>
<comment type="cofactor">
    <cofactor evidence="1 5">
        <name>heme</name>
        <dbReference type="ChEBI" id="CHEBI:30413"/>
    </cofactor>
</comment>
<comment type="similarity">
    <text evidence="2 6">Belongs to the cytochrome P450 family.</text>
</comment>
<keyword evidence="6" id="KW-0560">Oxidoreductase</keyword>
<name>A0A8T9BBJ3_9HELO</name>